<evidence type="ECO:0000313" key="1">
    <source>
        <dbReference type="EMBL" id="MFC4746967.1"/>
    </source>
</evidence>
<evidence type="ECO:0000313" key="2">
    <source>
        <dbReference type="Proteomes" id="UP001595935"/>
    </source>
</evidence>
<protein>
    <recommendedName>
        <fullName evidence="3">TIR domain-containing protein</fullName>
    </recommendedName>
</protein>
<accession>A0ABV9PAG8</accession>
<gene>
    <name evidence="1" type="ORF">ACFO5S_05905</name>
</gene>
<proteinExistence type="predicted"/>
<dbReference type="EMBL" id="JBHSGV010000002">
    <property type="protein sequence ID" value="MFC4746967.1"/>
    <property type="molecule type" value="Genomic_DNA"/>
</dbReference>
<dbReference type="Proteomes" id="UP001595935">
    <property type="component" value="Unassembled WGS sequence"/>
</dbReference>
<comment type="caution">
    <text evidence="1">The sequence shown here is derived from an EMBL/GenBank/DDBJ whole genome shotgun (WGS) entry which is preliminary data.</text>
</comment>
<reference evidence="2" key="1">
    <citation type="journal article" date="2019" name="Int. J. Syst. Evol. Microbiol.">
        <title>The Global Catalogue of Microorganisms (GCM) 10K type strain sequencing project: providing services to taxonomists for standard genome sequencing and annotation.</title>
        <authorList>
            <consortium name="The Broad Institute Genomics Platform"/>
            <consortium name="The Broad Institute Genome Sequencing Center for Infectious Disease"/>
            <person name="Wu L."/>
            <person name="Ma J."/>
        </authorList>
    </citation>
    <scope>NUCLEOTIDE SEQUENCE [LARGE SCALE GENOMIC DNA]</scope>
    <source>
        <strain evidence="2">WYCCWR 13023</strain>
    </source>
</reference>
<dbReference type="RefSeq" id="WP_213255833.1">
    <property type="nucleotide sequence ID" value="NZ_JAGYWA010000002.1"/>
</dbReference>
<sequence length="136" mass="16349">MKYLVIENEEQEIGEFLFDIADYFWNNGNEVYISDNYNDEIDYHDIVKKCDCIVLLINNDCSAESFFENEQEKFQKNFDVKKGNTKKLMLVFSMNGVYSNAIPFPHKIFHFNKLNKNELKRFFNWSRKLNLFDKQS</sequence>
<name>A0ABV9PAG8_9FLAO</name>
<evidence type="ECO:0008006" key="3">
    <source>
        <dbReference type="Google" id="ProtNLM"/>
    </source>
</evidence>
<keyword evidence="2" id="KW-1185">Reference proteome</keyword>
<organism evidence="1 2">
    <name type="scientific">Flavobacterium branchiicola</name>
    <dbReference type="NCBI Taxonomy" id="1114875"/>
    <lineage>
        <taxon>Bacteria</taxon>
        <taxon>Pseudomonadati</taxon>
        <taxon>Bacteroidota</taxon>
        <taxon>Flavobacteriia</taxon>
        <taxon>Flavobacteriales</taxon>
        <taxon>Flavobacteriaceae</taxon>
        <taxon>Flavobacterium</taxon>
    </lineage>
</organism>